<keyword evidence="2" id="KW-0238">DNA-binding</keyword>
<dbReference type="PROSITE" id="PS50987">
    <property type="entry name" value="HTH_ARSR_2"/>
    <property type="match status" value="1"/>
</dbReference>
<dbReference type="InterPro" id="IPR001845">
    <property type="entry name" value="HTH_ArsR_DNA-bd_dom"/>
</dbReference>
<keyword evidence="6" id="KW-1185">Reference proteome</keyword>
<evidence type="ECO:0000259" key="4">
    <source>
        <dbReference type="PROSITE" id="PS50987"/>
    </source>
</evidence>
<evidence type="ECO:0000313" key="5">
    <source>
        <dbReference type="EMBL" id="PWE16945.1"/>
    </source>
</evidence>
<keyword evidence="3" id="KW-0804">Transcription</keyword>
<dbReference type="SMART" id="SM00418">
    <property type="entry name" value="HTH_ARSR"/>
    <property type="match status" value="1"/>
</dbReference>
<accession>A0A2U2BSE5</accession>
<evidence type="ECO:0000256" key="2">
    <source>
        <dbReference type="ARBA" id="ARBA00023125"/>
    </source>
</evidence>
<evidence type="ECO:0000313" key="6">
    <source>
        <dbReference type="Proteomes" id="UP000245168"/>
    </source>
</evidence>
<dbReference type="CDD" id="cd00090">
    <property type="entry name" value="HTH_ARSR"/>
    <property type="match status" value="1"/>
</dbReference>
<dbReference type="PANTHER" id="PTHR43132:SF2">
    <property type="entry name" value="ARSENICAL RESISTANCE OPERON REPRESSOR ARSR-RELATED"/>
    <property type="match status" value="1"/>
</dbReference>
<keyword evidence="1" id="KW-0805">Transcription regulation</keyword>
<dbReference type="Proteomes" id="UP000245168">
    <property type="component" value="Unassembled WGS sequence"/>
</dbReference>
<dbReference type="GO" id="GO:0003700">
    <property type="term" value="F:DNA-binding transcription factor activity"/>
    <property type="evidence" value="ECO:0007669"/>
    <property type="project" value="InterPro"/>
</dbReference>
<reference evidence="6" key="1">
    <citation type="submission" date="2018-05" db="EMBL/GenBank/DDBJ databases">
        <authorList>
            <person name="Liu B.-T."/>
        </authorList>
    </citation>
    <scope>NUCLEOTIDE SEQUENCE [LARGE SCALE GENOMIC DNA]</scope>
    <source>
        <strain evidence="6">WD6-1</strain>
    </source>
</reference>
<gene>
    <name evidence="5" type="ORF">DDZ18_09545</name>
</gene>
<proteinExistence type="predicted"/>
<feature type="domain" description="HTH arsR-type" evidence="4">
    <location>
        <begin position="1"/>
        <end position="95"/>
    </location>
</feature>
<dbReference type="AlphaFoldDB" id="A0A2U2BSE5"/>
<dbReference type="NCBIfam" id="NF033788">
    <property type="entry name" value="HTH_metalloreg"/>
    <property type="match status" value="1"/>
</dbReference>
<dbReference type="EMBL" id="QEXV01000004">
    <property type="protein sequence ID" value="PWE16945.1"/>
    <property type="molecule type" value="Genomic_DNA"/>
</dbReference>
<comment type="caution">
    <text evidence="5">The sequence shown here is derived from an EMBL/GenBank/DDBJ whole genome shotgun (WGS) entry which is preliminary data.</text>
</comment>
<name>A0A2U2BSE5_9PROT</name>
<dbReference type="Pfam" id="PF12840">
    <property type="entry name" value="HTH_20"/>
    <property type="match status" value="1"/>
</dbReference>
<sequence>MENEDALSALSALAHEARLDIFRLLVRAGHDGLPAGEVAERLDARQNTTSTNLAILARAGLVASRREGRSVIYAADFDAMRGLVGFLMKDCCAGAPERVDPLLSAIQPCEGEDSCPVSTSP</sequence>
<evidence type="ECO:0000256" key="1">
    <source>
        <dbReference type="ARBA" id="ARBA00023015"/>
    </source>
</evidence>
<dbReference type="RefSeq" id="WP_109253169.1">
    <property type="nucleotide sequence ID" value="NZ_QEXV01000004.1"/>
</dbReference>
<dbReference type="InterPro" id="IPR011991">
    <property type="entry name" value="ArsR-like_HTH"/>
</dbReference>
<dbReference type="OrthoDB" id="9804742at2"/>
<protein>
    <submittedName>
        <fullName evidence="5">Transcriptional regulator</fullName>
    </submittedName>
</protein>
<dbReference type="GO" id="GO:0003677">
    <property type="term" value="F:DNA binding"/>
    <property type="evidence" value="ECO:0007669"/>
    <property type="project" value="UniProtKB-KW"/>
</dbReference>
<dbReference type="InterPro" id="IPR051011">
    <property type="entry name" value="Metal_resp_trans_reg"/>
</dbReference>
<dbReference type="PANTHER" id="PTHR43132">
    <property type="entry name" value="ARSENICAL RESISTANCE OPERON REPRESSOR ARSR-RELATED"/>
    <property type="match status" value="1"/>
</dbReference>
<dbReference type="InterPro" id="IPR036390">
    <property type="entry name" value="WH_DNA-bd_sf"/>
</dbReference>
<dbReference type="PRINTS" id="PR00778">
    <property type="entry name" value="HTHARSR"/>
</dbReference>
<dbReference type="Gene3D" id="1.10.10.10">
    <property type="entry name" value="Winged helix-like DNA-binding domain superfamily/Winged helix DNA-binding domain"/>
    <property type="match status" value="1"/>
</dbReference>
<dbReference type="InterPro" id="IPR036388">
    <property type="entry name" value="WH-like_DNA-bd_sf"/>
</dbReference>
<dbReference type="SUPFAM" id="SSF46785">
    <property type="entry name" value="Winged helix' DNA-binding domain"/>
    <property type="match status" value="1"/>
</dbReference>
<evidence type="ECO:0000256" key="3">
    <source>
        <dbReference type="ARBA" id="ARBA00023163"/>
    </source>
</evidence>
<organism evidence="5 6">
    <name type="scientific">Marinicauda salina</name>
    <dbReference type="NCBI Taxonomy" id="2135793"/>
    <lineage>
        <taxon>Bacteria</taxon>
        <taxon>Pseudomonadati</taxon>
        <taxon>Pseudomonadota</taxon>
        <taxon>Alphaproteobacteria</taxon>
        <taxon>Maricaulales</taxon>
        <taxon>Maricaulaceae</taxon>
        <taxon>Marinicauda</taxon>
    </lineage>
</organism>